<dbReference type="InterPro" id="IPR059000">
    <property type="entry name" value="ATPase_P-type_domA"/>
</dbReference>
<dbReference type="Pfam" id="PF00702">
    <property type="entry name" value="Hydrolase"/>
    <property type="match status" value="1"/>
</dbReference>
<dbReference type="GO" id="GO:0005524">
    <property type="term" value="F:ATP binding"/>
    <property type="evidence" value="ECO:0007669"/>
    <property type="project" value="UniProtKB-UniRule"/>
</dbReference>
<accession>A0A5C6DLN5</accession>
<dbReference type="Gene3D" id="3.40.50.1000">
    <property type="entry name" value="HAD superfamily/HAD-like"/>
    <property type="match status" value="1"/>
</dbReference>
<dbReference type="GO" id="GO:0016463">
    <property type="term" value="F:P-type zinc transporter activity"/>
    <property type="evidence" value="ECO:0007669"/>
    <property type="project" value="UniProtKB-EC"/>
</dbReference>
<dbReference type="PANTHER" id="PTHR48085">
    <property type="entry name" value="CADMIUM/ZINC-TRANSPORTING ATPASE HMA2-RELATED"/>
    <property type="match status" value="1"/>
</dbReference>
<dbReference type="InterPro" id="IPR001757">
    <property type="entry name" value="P_typ_ATPase"/>
</dbReference>
<dbReference type="SUPFAM" id="SSF81665">
    <property type="entry name" value="Calcium ATPase, transmembrane domain M"/>
    <property type="match status" value="1"/>
</dbReference>
<comment type="catalytic activity">
    <reaction evidence="7">
        <text>Zn(2+)(in) + ATP + H2O = Zn(2+)(out) + ADP + phosphate + H(+)</text>
        <dbReference type="Rhea" id="RHEA:20621"/>
        <dbReference type="ChEBI" id="CHEBI:15377"/>
        <dbReference type="ChEBI" id="CHEBI:15378"/>
        <dbReference type="ChEBI" id="CHEBI:29105"/>
        <dbReference type="ChEBI" id="CHEBI:30616"/>
        <dbReference type="ChEBI" id="CHEBI:43474"/>
        <dbReference type="ChEBI" id="CHEBI:456216"/>
        <dbReference type="EC" id="7.2.2.12"/>
    </reaction>
</comment>
<evidence type="ECO:0000259" key="9">
    <source>
        <dbReference type="Pfam" id="PF00122"/>
    </source>
</evidence>
<comment type="caution">
    <text evidence="10">The sequence shown here is derived from an EMBL/GenBank/DDBJ whole genome shotgun (WGS) entry which is preliminary data.</text>
</comment>
<dbReference type="InterPro" id="IPR018303">
    <property type="entry name" value="ATPase_P-typ_P_site"/>
</dbReference>
<dbReference type="RefSeq" id="WP_146601970.1">
    <property type="nucleotide sequence ID" value="NZ_SJPY01000008.1"/>
</dbReference>
<feature type="transmembrane region" description="Helical" evidence="8">
    <location>
        <begin position="558"/>
        <end position="582"/>
    </location>
</feature>
<dbReference type="CDD" id="cd07544">
    <property type="entry name" value="P-type_ATPase_HM"/>
    <property type="match status" value="1"/>
</dbReference>
<dbReference type="NCBIfam" id="TIGR01494">
    <property type="entry name" value="ATPase_P-type"/>
    <property type="match status" value="1"/>
</dbReference>
<feature type="transmembrane region" description="Helical" evidence="8">
    <location>
        <begin position="39"/>
        <end position="56"/>
    </location>
</feature>
<comment type="subcellular location">
    <subcellularLocation>
        <location evidence="8">Cell membrane</location>
    </subcellularLocation>
    <subcellularLocation>
        <location evidence="1">Membrane</location>
    </subcellularLocation>
</comment>
<dbReference type="PANTHER" id="PTHR48085:SF5">
    <property type="entry name" value="CADMIUM_ZINC-TRANSPORTING ATPASE HMA4-RELATED"/>
    <property type="match status" value="1"/>
</dbReference>
<dbReference type="InterPro" id="IPR051014">
    <property type="entry name" value="Cation_Transport_ATPase_IB"/>
</dbReference>
<feature type="transmembrane region" description="Helical" evidence="8">
    <location>
        <begin position="233"/>
        <end position="252"/>
    </location>
</feature>
<sequence length="622" mass="66356">MPTQSRSQLLIAVLAVMAIIVHLVLRFSSIPSQHWVDAPLYAALVLGGIPLVVDLLNKLARGEFGSDLLAGISIVTAAFLGEYLAGTLVVLMLSGGEALEGFAVQSASSVLQALSKRMPSVAHRKTDSHVEDVLLDELQIGDVVVVFPHEVCPIDGTVVDGHGVMDESYLTGEPYRMSKTPGAAVISGSVNGESALTIKAEKLAIDSRYAQIMGVMQSSQQQRPRIRRLGDQLGAFYTPIAVGIAAAAWMFSGDPVRFLAVLVVATPCPLLIAIPVAIIGSISLAAKRAIVIRDPSVLEKLDKCRTVIFDKTGTLTYGQPKLTQISVAKGQDENHVLLLVASVERYSKHPLSEAIVRAGKEQKVATLETSEISERPGQGLRGIVAGKSIRITNRKSLLAELPSAADQLPPPSEGLECVVLIDGEYAATYGFRDAPRREGASFVRHLGPRHRVNRVMLLSGDRESEVRYLADQVGVSEIYAEKSPEEKVEIVRRETAAADTLFVGDGINDAPALMVATVGIAFGQNSDVTTEAAGAVVLDSSLQKVDELMHISRRMRAIALQSAVGGMAISVIAMFIAAAGYLPPVAGAITQEVIDVFAVVNALRVALPPKSLSDYEELESRL</sequence>
<dbReference type="InterPro" id="IPR023299">
    <property type="entry name" value="ATPase_P-typ_cyto_dom_N"/>
</dbReference>
<gene>
    <name evidence="10" type="primary">ziaA</name>
    <name evidence="10" type="ORF">Q31b_48220</name>
</gene>
<keyword evidence="8" id="KW-1003">Cell membrane</keyword>
<dbReference type="PRINTS" id="PR00119">
    <property type="entry name" value="CATATPASE"/>
</dbReference>
<proteinExistence type="inferred from homology"/>
<evidence type="ECO:0000256" key="1">
    <source>
        <dbReference type="ARBA" id="ARBA00004370"/>
    </source>
</evidence>
<dbReference type="EC" id="7.2.2.12" evidence="6"/>
<feature type="domain" description="P-type ATPase A" evidence="9">
    <location>
        <begin position="118"/>
        <end position="216"/>
    </location>
</feature>
<comment type="similarity">
    <text evidence="2 8">Belongs to the cation transport ATPase (P-type) (TC 3.A.3) family. Type IB subfamily.</text>
</comment>
<dbReference type="InterPro" id="IPR036412">
    <property type="entry name" value="HAD-like_sf"/>
</dbReference>
<reference evidence="10 11" key="1">
    <citation type="submission" date="2019-02" db="EMBL/GenBank/DDBJ databases">
        <title>Deep-cultivation of Planctomycetes and their phenomic and genomic characterization uncovers novel biology.</title>
        <authorList>
            <person name="Wiegand S."/>
            <person name="Jogler M."/>
            <person name="Boedeker C."/>
            <person name="Pinto D."/>
            <person name="Vollmers J."/>
            <person name="Rivas-Marin E."/>
            <person name="Kohn T."/>
            <person name="Peeters S.H."/>
            <person name="Heuer A."/>
            <person name="Rast P."/>
            <person name="Oberbeckmann S."/>
            <person name="Bunk B."/>
            <person name="Jeske O."/>
            <person name="Meyerdierks A."/>
            <person name="Storesund J.E."/>
            <person name="Kallscheuer N."/>
            <person name="Luecker S."/>
            <person name="Lage O.M."/>
            <person name="Pohl T."/>
            <person name="Merkel B.J."/>
            <person name="Hornburger P."/>
            <person name="Mueller R.-W."/>
            <person name="Bruemmer F."/>
            <person name="Labrenz M."/>
            <person name="Spormann A.M."/>
            <person name="Op Den Camp H."/>
            <person name="Overmann J."/>
            <person name="Amann R."/>
            <person name="Jetten M.S.M."/>
            <person name="Mascher T."/>
            <person name="Medema M.H."/>
            <person name="Devos D.P."/>
            <person name="Kaster A.-K."/>
            <person name="Ovreas L."/>
            <person name="Rohde M."/>
            <person name="Galperin M.Y."/>
            <person name="Jogler C."/>
        </authorList>
    </citation>
    <scope>NUCLEOTIDE SEQUENCE [LARGE SCALE GENOMIC DNA]</scope>
    <source>
        <strain evidence="10 11">Q31b</strain>
    </source>
</reference>
<dbReference type="PROSITE" id="PS00154">
    <property type="entry name" value="ATPASE_E1_E2"/>
    <property type="match status" value="1"/>
</dbReference>
<dbReference type="GO" id="GO:0005886">
    <property type="term" value="C:plasma membrane"/>
    <property type="evidence" value="ECO:0007669"/>
    <property type="project" value="UniProtKB-SubCell"/>
</dbReference>
<evidence type="ECO:0000256" key="2">
    <source>
        <dbReference type="ARBA" id="ARBA00006024"/>
    </source>
</evidence>
<name>A0A5C6DLN5_9BACT</name>
<dbReference type="EMBL" id="SJPY01000008">
    <property type="protein sequence ID" value="TWU36541.1"/>
    <property type="molecule type" value="Genomic_DNA"/>
</dbReference>
<evidence type="ECO:0000256" key="4">
    <source>
        <dbReference type="ARBA" id="ARBA00022989"/>
    </source>
</evidence>
<feature type="transmembrane region" description="Helical" evidence="8">
    <location>
        <begin position="68"/>
        <end position="92"/>
    </location>
</feature>
<dbReference type="Gene3D" id="2.70.150.10">
    <property type="entry name" value="Calcium-transporting ATPase, cytoplasmic transduction domain A"/>
    <property type="match status" value="1"/>
</dbReference>
<dbReference type="Proteomes" id="UP000315471">
    <property type="component" value="Unassembled WGS sequence"/>
</dbReference>
<dbReference type="InterPro" id="IPR023298">
    <property type="entry name" value="ATPase_P-typ_TM_dom_sf"/>
</dbReference>
<evidence type="ECO:0000256" key="5">
    <source>
        <dbReference type="ARBA" id="ARBA00023136"/>
    </source>
</evidence>
<evidence type="ECO:0000256" key="8">
    <source>
        <dbReference type="RuleBase" id="RU362081"/>
    </source>
</evidence>
<dbReference type="InterPro" id="IPR027256">
    <property type="entry name" value="P-typ_ATPase_IB"/>
</dbReference>
<dbReference type="SUPFAM" id="SSF81653">
    <property type="entry name" value="Calcium ATPase, transduction domain A"/>
    <property type="match status" value="1"/>
</dbReference>
<feature type="transmembrane region" description="Helical" evidence="8">
    <location>
        <begin position="9"/>
        <end position="27"/>
    </location>
</feature>
<feature type="transmembrane region" description="Helical" evidence="8">
    <location>
        <begin position="258"/>
        <end position="286"/>
    </location>
</feature>
<dbReference type="AlphaFoldDB" id="A0A5C6DLN5"/>
<evidence type="ECO:0000313" key="10">
    <source>
        <dbReference type="EMBL" id="TWU36541.1"/>
    </source>
</evidence>
<dbReference type="GO" id="GO:0015086">
    <property type="term" value="F:cadmium ion transmembrane transporter activity"/>
    <property type="evidence" value="ECO:0007669"/>
    <property type="project" value="TreeGrafter"/>
</dbReference>
<keyword evidence="5 8" id="KW-0472">Membrane</keyword>
<organism evidence="10 11">
    <name type="scientific">Novipirellula aureliae</name>
    <dbReference type="NCBI Taxonomy" id="2527966"/>
    <lineage>
        <taxon>Bacteria</taxon>
        <taxon>Pseudomonadati</taxon>
        <taxon>Planctomycetota</taxon>
        <taxon>Planctomycetia</taxon>
        <taxon>Pirellulales</taxon>
        <taxon>Pirellulaceae</taxon>
        <taxon>Novipirellula</taxon>
    </lineage>
</organism>
<keyword evidence="8" id="KW-0479">Metal-binding</keyword>
<keyword evidence="3 8" id="KW-0812">Transmembrane</keyword>
<evidence type="ECO:0000256" key="6">
    <source>
        <dbReference type="ARBA" id="ARBA00039097"/>
    </source>
</evidence>
<dbReference type="Gene3D" id="3.40.1110.10">
    <property type="entry name" value="Calcium-transporting ATPase, cytoplasmic domain N"/>
    <property type="match status" value="1"/>
</dbReference>
<dbReference type="SUPFAM" id="SSF56784">
    <property type="entry name" value="HAD-like"/>
    <property type="match status" value="1"/>
</dbReference>
<dbReference type="InterPro" id="IPR023214">
    <property type="entry name" value="HAD_sf"/>
</dbReference>
<evidence type="ECO:0000256" key="7">
    <source>
        <dbReference type="ARBA" id="ARBA00047308"/>
    </source>
</evidence>
<dbReference type="GO" id="GO:0016887">
    <property type="term" value="F:ATP hydrolysis activity"/>
    <property type="evidence" value="ECO:0007669"/>
    <property type="project" value="InterPro"/>
</dbReference>
<dbReference type="OrthoDB" id="211392at2"/>
<keyword evidence="8" id="KW-0547">Nucleotide-binding</keyword>
<protein>
    <recommendedName>
        <fullName evidence="6">P-type Zn(2+) transporter</fullName>
        <ecNumber evidence="6">7.2.2.12</ecNumber>
    </recommendedName>
</protein>
<dbReference type="InterPro" id="IPR008250">
    <property type="entry name" value="ATPase_P-typ_transduc_dom_A_sf"/>
</dbReference>
<dbReference type="GO" id="GO:0046872">
    <property type="term" value="F:metal ion binding"/>
    <property type="evidence" value="ECO:0007669"/>
    <property type="project" value="UniProtKB-KW"/>
</dbReference>
<dbReference type="Pfam" id="PF00122">
    <property type="entry name" value="E1-E2_ATPase"/>
    <property type="match status" value="1"/>
</dbReference>
<keyword evidence="8" id="KW-0067">ATP-binding</keyword>
<keyword evidence="11" id="KW-1185">Reference proteome</keyword>
<evidence type="ECO:0000256" key="3">
    <source>
        <dbReference type="ARBA" id="ARBA00022692"/>
    </source>
</evidence>
<dbReference type="NCBIfam" id="TIGR01525">
    <property type="entry name" value="ATPase-IB_hvy"/>
    <property type="match status" value="1"/>
</dbReference>
<evidence type="ECO:0000313" key="11">
    <source>
        <dbReference type="Proteomes" id="UP000315471"/>
    </source>
</evidence>
<keyword evidence="4 8" id="KW-1133">Transmembrane helix</keyword>